<keyword evidence="2" id="KW-1185">Reference proteome</keyword>
<dbReference type="OrthoDB" id="284178at2"/>
<name>A0A517N253_9BACT</name>
<dbReference type="Proteomes" id="UP000319852">
    <property type="component" value="Chromosome"/>
</dbReference>
<accession>A0A517N253</accession>
<protein>
    <submittedName>
        <fullName evidence="1">Uncharacterized protein</fullName>
    </submittedName>
</protein>
<evidence type="ECO:0000313" key="1">
    <source>
        <dbReference type="EMBL" id="QDT01219.1"/>
    </source>
</evidence>
<dbReference type="RefSeq" id="WP_145063260.1">
    <property type="nucleotide sequence ID" value="NZ_CP036263.1"/>
</dbReference>
<dbReference type="KEGG" id="amob:HG15A2_45610"/>
<dbReference type="AlphaFoldDB" id="A0A517N253"/>
<reference evidence="1 2" key="1">
    <citation type="submission" date="2019-02" db="EMBL/GenBank/DDBJ databases">
        <title>Deep-cultivation of Planctomycetes and their phenomic and genomic characterization uncovers novel biology.</title>
        <authorList>
            <person name="Wiegand S."/>
            <person name="Jogler M."/>
            <person name="Boedeker C."/>
            <person name="Pinto D."/>
            <person name="Vollmers J."/>
            <person name="Rivas-Marin E."/>
            <person name="Kohn T."/>
            <person name="Peeters S.H."/>
            <person name="Heuer A."/>
            <person name="Rast P."/>
            <person name="Oberbeckmann S."/>
            <person name="Bunk B."/>
            <person name="Jeske O."/>
            <person name="Meyerdierks A."/>
            <person name="Storesund J.E."/>
            <person name="Kallscheuer N."/>
            <person name="Luecker S."/>
            <person name="Lage O.M."/>
            <person name="Pohl T."/>
            <person name="Merkel B.J."/>
            <person name="Hornburger P."/>
            <person name="Mueller R.-W."/>
            <person name="Bruemmer F."/>
            <person name="Labrenz M."/>
            <person name="Spormann A.M."/>
            <person name="Op den Camp H."/>
            <person name="Overmann J."/>
            <person name="Amann R."/>
            <person name="Jetten M.S.M."/>
            <person name="Mascher T."/>
            <person name="Medema M.H."/>
            <person name="Devos D.P."/>
            <person name="Kaster A.-K."/>
            <person name="Ovreas L."/>
            <person name="Rohde M."/>
            <person name="Galperin M.Y."/>
            <person name="Jogler C."/>
        </authorList>
    </citation>
    <scope>NUCLEOTIDE SEQUENCE [LARGE SCALE GENOMIC DNA]</scope>
    <source>
        <strain evidence="1 2">HG15A2</strain>
    </source>
</reference>
<gene>
    <name evidence="1" type="ORF">HG15A2_45610</name>
</gene>
<proteinExistence type="predicted"/>
<evidence type="ECO:0000313" key="2">
    <source>
        <dbReference type="Proteomes" id="UP000319852"/>
    </source>
</evidence>
<dbReference type="EMBL" id="CP036263">
    <property type="protein sequence ID" value="QDT01219.1"/>
    <property type="molecule type" value="Genomic_DNA"/>
</dbReference>
<organism evidence="1 2">
    <name type="scientific">Adhaeretor mobilis</name>
    <dbReference type="NCBI Taxonomy" id="1930276"/>
    <lineage>
        <taxon>Bacteria</taxon>
        <taxon>Pseudomonadati</taxon>
        <taxon>Planctomycetota</taxon>
        <taxon>Planctomycetia</taxon>
        <taxon>Pirellulales</taxon>
        <taxon>Lacipirellulaceae</taxon>
        <taxon>Adhaeretor</taxon>
    </lineage>
</organism>
<sequence>MSSRLPKPKEQPKAALLGLAFDAEDGHKRLTRGKNFLLAGGSEETHGVMQETAIKVNEQLDARGKKLEEVSSQELRDIVEDSLP</sequence>